<keyword evidence="2 3" id="KW-0040">ANK repeat</keyword>
<evidence type="ECO:0000256" key="2">
    <source>
        <dbReference type="ARBA" id="ARBA00023043"/>
    </source>
</evidence>
<evidence type="ECO:0000256" key="1">
    <source>
        <dbReference type="ARBA" id="ARBA00022737"/>
    </source>
</evidence>
<dbReference type="Proteomes" id="UP001178507">
    <property type="component" value="Unassembled WGS sequence"/>
</dbReference>
<reference evidence="4" key="1">
    <citation type="submission" date="2023-08" db="EMBL/GenBank/DDBJ databases">
        <authorList>
            <person name="Chen Y."/>
            <person name="Shah S."/>
            <person name="Dougan E. K."/>
            <person name="Thang M."/>
            <person name="Chan C."/>
        </authorList>
    </citation>
    <scope>NUCLEOTIDE SEQUENCE</scope>
</reference>
<sequence length="677" mass="73758">MDVVVVATFQDFDETLEKRLRGPGSGRTASTRAMLRHLRQESVRKVDLLILDWKAPPKQGPKELSVSLNEPSPMAAVWGSREQLLTKFPASVWDLCICCSTLRLAMDVGALLKVKRRVAIVHDYNLPFGPWGQEGSYKVSRAGSSLCEAFELFCASQHLADFVEKWAVGCRALCAYSADYGFFEPLPAGFEVTEGKHSFVTFVSPCPEKGLSPLAEASQEEIGCIFLRLAQQLPDVQFLAVKTTTWSKPWHEQVLKKLKNVKIQAASEKIDDILKVTKVLLAPSVYPDAFGLVCTEAQLRGIPVVSTAVAGLAEANSVPSTRVADVPIVLDPRTHELVMGMTLEEAESSLAIDRPGQLTMEQWRQTAITQENYQKVAEESDVQKLLEVLLRVLGDLRQASQDAKIAATGFVERRRGQFMASLKKLLDEHVAAGDAKPAAVQNAAGTVAAGKFAPKPRAINAQEVENDFDVNQDFTQVPDFDGTALAAKCLVRLCEQGNLTVAAELLQAKADVNLPEPEVGVTPLIAAANCGHLDVCKYLLRKNAEVSCEVHDGTRRTALHAAAHMGYASVVQLLLDKGAQARAVDLTQTHPLHLAVRNGHAGAAELLLKGKANPNMADEQGHVAINDAVAKDRFDLVTKLLEYGALVNVRNMAGLEAISFSRTPHMQSIIMKHDVNF</sequence>
<feature type="repeat" description="ANK" evidence="3">
    <location>
        <begin position="620"/>
        <end position="652"/>
    </location>
</feature>
<feature type="repeat" description="ANK" evidence="3">
    <location>
        <begin position="554"/>
        <end position="586"/>
    </location>
</feature>
<dbReference type="Gene3D" id="1.25.40.20">
    <property type="entry name" value="Ankyrin repeat-containing domain"/>
    <property type="match status" value="1"/>
</dbReference>
<evidence type="ECO:0000256" key="3">
    <source>
        <dbReference type="PROSITE-ProRule" id="PRU00023"/>
    </source>
</evidence>
<dbReference type="PANTHER" id="PTHR24171">
    <property type="entry name" value="ANKYRIN REPEAT DOMAIN-CONTAINING PROTEIN 39-RELATED"/>
    <property type="match status" value="1"/>
</dbReference>
<dbReference type="PROSITE" id="PS50297">
    <property type="entry name" value="ANK_REP_REGION"/>
    <property type="match status" value="3"/>
</dbReference>
<dbReference type="EMBL" id="CAUJNA010000081">
    <property type="protein sequence ID" value="CAJ1371482.1"/>
    <property type="molecule type" value="Genomic_DNA"/>
</dbReference>
<keyword evidence="1" id="KW-0677">Repeat</keyword>
<evidence type="ECO:0000313" key="4">
    <source>
        <dbReference type="EMBL" id="CAJ1371482.1"/>
    </source>
</evidence>
<dbReference type="Pfam" id="PF12796">
    <property type="entry name" value="Ank_2"/>
    <property type="match status" value="2"/>
</dbReference>
<dbReference type="AlphaFoldDB" id="A0AA36HMY1"/>
<dbReference type="PROSITE" id="PS50088">
    <property type="entry name" value="ANK_REPEAT"/>
    <property type="match status" value="4"/>
</dbReference>
<proteinExistence type="predicted"/>
<dbReference type="SMART" id="SM00248">
    <property type="entry name" value="ANK"/>
    <property type="match status" value="5"/>
</dbReference>
<dbReference type="SUPFAM" id="SSF53756">
    <property type="entry name" value="UDP-Glycosyltransferase/glycogen phosphorylase"/>
    <property type="match status" value="1"/>
</dbReference>
<dbReference type="SUPFAM" id="SSF48403">
    <property type="entry name" value="Ankyrin repeat"/>
    <property type="match status" value="1"/>
</dbReference>
<comment type="caution">
    <text evidence="4">The sequence shown here is derived from an EMBL/GenBank/DDBJ whole genome shotgun (WGS) entry which is preliminary data.</text>
</comment>
<name>A0AA36HMY1_9DINO</name>
<feature type="repeat" description="ANK" evidence="3">
    <location>
        <begin position="587"/>
        <end position="619"/>
    </location>
</feature>
<dbReference type="InterPro" id="IPR036770">
    <property type="entry name" value="Ankyrin_rpt-contain_sf"/>
</dbReference>
<keyword evidence="5" id="KW-1185">Reference proteome</keyword>
<gene>
    <name evidence="4" type="ORF">EVOR1521_LOCUS1782</name>
</gene>
<evidence type="ECO:0000313" key="5">
    <source>
        <dbReference type="Proteomes" id="UP001178507"/>
    </source>
</evidence>
<accession>A0AA36HMY1</accession>
<dbReference type="Gene3D" id="3.40.50.2000">
    <property type="entry name" value="Glycogen Phosphorylase B"/>
    <property type="match status" value="1"/>
</dbReference>
<organism evidence="4 5">
    <name type="scientific">Effrenium voratum</name>
    <dbReference type="NCBI Taxonomy" id="2562239"/>
    <lineage>
        <taxon>Eukaryota</taxon>
        <taxon>Sar</taxon>
        <taxon>Alveolata</taxon>
        <taxon>Dinophyceae</taxon>
        <taxon>Suessiales</taxon>
        <taxon>Symbiodiniaceae</taxon>
        <taxon>Effrenium</taxon>
    </lineage>
</organism>
<dbReference type="Pfam" id="PF13692">
    <property type="entry name" value="Glyco_trans_1_4"/>
    <property type="match status" value="1"/>
</dbReference>
<feature type="repeat" description="ANK" evidence="3">
    <location>
        <begin position="519"/>
        <end position="551"/>
    </location>
</feature>
<dbReference type="InterPro" id="IPR002110">
    <property type="entry name" value="Ankyrin_rpt"/>
</dbReference>
<protein>
    <recommendedName>
        <fullName evidence="6">Glycosyltransferase</fullName>
    </recommendedName>
</protein>
<evidence type="ECO:0008006" key="6">
    <source>
        <dbReference type="Google" id="ProtNLM"/>
    </source>
</evidence>